<protein>
    <submittedName>
        <fullName evidence="1">Uncharacterized protein</fullName>
    </submittedName>
</protein>
<name>A0ACB8XD21_9TELE</name>
<gene>
    <name evidence="1" type="ORF">L3Q82_008809</name>
</gene>
<keyword evidence="2" id="KW-1185">Reference proteome</keyword>
<proteinExistence type="predicted"/>
<dbReference type="Proteomes" id="UP000831701">
    <property type="component" value="Chromosome 1"/>
</dbReference>
<comment type="caution">
    <text evidence="1">The sequence shown here is derived from an EMBL/GenBank/DDBJ whole genome shotgun (WGS) entry which is preliminary data.</text>
</comment>
<dbReference type="EMBL" id="CM041531">
    <property type="protein sequence ID" value="KAI3377649.1"/>
    <property type="molecule type" value="Genomic_DNA"/>
</dbReference>
<organism evidence="1 2">
    <name type="scientific">Scortum barcoo</name>
    <name type="common">barcoo grunter</name>
    <dbReference type="NCBI Taxonomy" id="214431"/>
    <lineage>
        <taxon>Eukaryota</taxon>
        <taxon>Metazoa</taxon>
        <taxon>Chordata</taxon>
        <taxon>Craniata</taxon>
        <taxon>Vertebrata</taxon>
        <taxon>Euteleostomi</taxon>
        <taxon>Actinopterygii</taxon>
        <taxon>Neopterygii</taxon>
        <taxon>Teleostei</taxon>
        <taxon>Neoteleostei</taxon>
        <taxon>Acanthomorphata</taxon>
        <taxon>Eupercaria</taxon>
        <taxon>Centrarchiformes</taxon>
        <taxon>Terapontoidei</taxon>
        <taxon>Terapontidae</taxon>
        <taxon>Scortum</taxon>
    </lineage>
</organism>
<sequence>MHCGLGSSRGWPGASTTQSLDQNSGNRDMECHPRWGGSLSLSLCGSSLRGAGPSGVAQGVSGKWLKWCGLSYSSPAQPPYVLEFTPGEREGRFPVPSVGDRSLAVVCVYGPNSSTEYPAFLESLGGRGAELSTYHHLVVSWIRWQEEEVGQTWQTQTYCEGLLGNIWRRALCQGGLQLPPPEELLTGSEGGWEWTMFSASIVDAAVRSLWTQGRRAYKPPNQVVDTEEVRDAVKLKESLSGHVGLWDFRHAVDGYRHAKQAAAWAVLEAKTQVWEEFGEAMEEDYRSASKKFWQTIRHLRRGKQYSANTVYSAGGELLTSTGDIVGRWKKYFEDLLNPTELAFQ</sequence>
<evidence type="ECO:0000313" key="2">
    <source>
        <dbReference type="Proteomes" id="UP000831701"/>
    </source>
</evidence>
<accession>A0ACB8XD21</accession>
<evidence type="ECO:0000313" key="1">
    <source>
        <dbReference type="EMBL" id="KAI3377649.1"/>
    </source>
</evidence>
<reference evidence="1" key="1">
    <citation type="submission" date="2022-04" db="EMBL/GenBank/DDBJ databases">
        <title>Jade perch genome.</title>
        <authorList>
            <person name="Chao B."/>
        </authorList>
    </citation>
    <scope>NUCLEOTIDE SEQUENCE</scope>
    <source>
        <strain evidence="1">CB-2022</strain>
    </source>
</reference>